<name>A0AAV3XLH4_9CYAN</name>
<dbReference type="SUPFAM" id="SSF53335">
    <property type="entry name" value="S-adenosyl-L-methionine-dependent methyltransferases"/>
    <property type="match status" value="1"/>
</dbReference>
<proteinExistence type="predicted"/>
<dbReference type="Pfam" id="PF13649">
    <property type="entry name" value="Methyltransf_25"/>
    <property type="match status" value="1"/>
</dbReference>
<feature type="domain" description="Methyltransferase" evidence="1">
    <location>
        <begin position="47"/>
        <end position="141"/>
    </location>
</feature>
<comment type="caution">
    <text evidence="2">The sequence shown here is derived from an EMBL/GenBank/DDBJ whole genome shotgun (WGS) entry which is preliminary data.</text>
</comment>
<gene>
    <name evidence="2" type="ORF">MiSe_67090</name>
</gene>
<dbReference type="RefSeq" id="WP_226588607.1">
    <property type="nucleotide sequence ID" value="NZ_BLAY01000139.1"/>
</dbReference>
<evidence type="ECO:0000259" key="1">
    <source>
        <dbReference type="Pfam" id="PF13649"/>
    </source>
</evidence>
<dbReference type="PANTHER" id="PTHR44068">
    <property type="entry name" value="ZGC:194242"/>
    <property type="match status" value="1"/>
</dbReference>
<accession>A0AAV3XLH4</accession>
<keyword evidence="3" id="KW-1185">Reference proteome</keyword>
<dbReference type="AlphaFoldDB" id="A0AAV3XLH4"/>
<dbReference type="Gene3D" id="3.40.50.150">
    <property type="entry name" value="Vaccinia Virus protein VP39"/>
    <property type="match status" value="1"/>
</dbReference>
<sequence length="262" mass="29557">MTENIFELKETIESWDSHYYHPIAQGYYDRAIATMLRLMEVQPGATVLDGGCGPGVHSIRVAKEGYRVRAIDFSQAMLEEALARVESAGMSHAVEFKQEDLTNLSFGDGSFQYVFSWGVIIHIREIEKALDNLARIVAPGGKLALYVTNKTALDHKIEFVARYLLGKPLSGQESLSMGNGLWYEMHGEKLWVWQIDSEALTKYLAARGFRLKHRLIGELTEIQRLVSGKPRELLLHLNNLCYSLKLPPALAVTNLFVFEKIS</sequence>
<dbReference type="InterPro" id="IPR029063">
    <property type="entry name" value="SAM-dependent_MTases_sf"/>
</dbReference>
<protein>
    <recommendedName>
        <fullName evidence="1">Methyltransferase domain-containing protein</fullName>
    </recommendedName>
</protein>
<evidence type="ECO:0000313" key="2">
    <source>
        <dbReference type="EMBL" id="GET41895.1"/>
    </source>
</evidence>
<dbReference type="InterPro" id="IPR041698">
    <property type="entry name" value="Methyltransf_25"/>
</dbReference>
<evidence type="ECO:0000313" key="3">
    <source>
        <dbReference type="Proteomes" id="UP001050975"/>
    </source>
</evidence>
<dbReference type="InterPro" id="IPR050447">
    <property type="entry name" value="Erg6_SMT_methyltransf"/>
</dbReference>
<dbReference type="EMBL" id="BLAY01000139">
    <property type="protein sequence ID" value="GET41895.1"/>
    <property type="molecule type" value="Genomic_DNA"/>
</dbReference>
<dbReference type="Proteomes" id="UP001050975">
    <property type="component" value="Unassembled WGS sequence"/>
</dbReference>
<dbReference type="CDD" id="cd02440">
    <property type="entry name" value="AdoMet_MTases"/>
    <property type="match status" value="1"/>
</dbReference>
<reference evidence="2" key="1">
    <citation type="submission" date="2019-10" db="EMBL/GenBank/DDBJ databases">
        <title>Draft genome sequece of Microseira wollei NIES-4236.</title>
        <authorList>
            <person name="Yamaguchi H."/>
            <person name="Suzuki S."/>
            <person name="Kawachi M."/>
        </authorList>
    </citation>
    <scope>NUCLEOTIDE SEQUENCE</scope>
    <source>
        <strain evidence="2">NIES-4236</strain>
    </source>
</reference>
<dbReference type="PANTHER" id="PTHR44068:SF11">
    <property type="entry name" value="GERANYL DIPHOSPHATE 2-C-METHYLTRANSFERASE"/>
    <property type="match status" value="1"/>
</dbReference>
<organism evidence="2 3">
    <name type="scientific">Microseira wollei NIES-4236</name>
    <dbReference type="NCBI Taxonomy" id="2530354"/>
    <lineage>
        <taxon>Bacteria</taxon>
        <taxon>Bacillati</taxon>
        <taxon>Cyanobacteriota</taxon>
        <taxon>Cyanophyceae</taxon>
        <taxon>Oscillatoriophycideae</taxon>
        <taxon>Aerosakkonematales</taxon>
        <taxon>Aerosakkonemataceae</taxon>
        <taxon>Microseira</taxon>
    </lineage>
</organism>